<protein>
    <submittedName>
        <fullName evidence="3">Uncharacterized protein</fullName>
    </submittedName>
</protein>
<dbReference type="AlphaFoldDB" id="C7YT44"/>
<name>C7YT44_FUSV7</name>
<feature type="region of interest" description="Disordered" evidence="2">
    <location>
        <begin position="116"/>
        <end position="135"/>
    </location>
</feature>
<dbReference type="RefSeq" id="XP_003051060.1">
    <property type="nucleotide sequence ID" value="XM_003051014.1"/>
</dbReference>
<dbReference type="GeneID" id="9666455"/>
<dbReference type="HOGENOM" id="CLU_814055_0_0_1"/>
<proteinExistence type="predicted"/>
<dbReference type="InParanoid" id="C7YT44"/>
<dbReference type="Proteomes" id="UP000005206">
    <property type="component" value="Chromosome 5"/>
</dbReference>
<feature type="compositionally biased region" description="Low complexity" evidence="2">
    <location>
        <begin position="182"/>
        <end position="191"/>
    </location>
</feature>
<keyword evidence="1" id="KW-0175">Coiled coil</keyword>
<dbReference type="OrthoDB" id="5146538at2759"/>
<accession>C7YT44</accession>
<feature type="coiled-coil region" evidence="1">
    <location>
        <begin position="20"/>
        <end position="47"/>
    </location>
</feature>
<reference evidence="3 4" key="1">
    <citation type="journal article" date="2009" name="PLoS Genet.">
        <title>The genome of Nectria haematococca: contribution of supernumerary chromosomes to gene expansion.</title>
        <authorList>
            <person name="Coleman J.J."/>
            <person name="Rounsley S.D."/>
            <person name="Rodriguez-Carres M."/>
            <person name="Kuo A."/>
            <person name="Wasmann C.C."/>
            <person name="Grimwood J."/>
            <person name="Schmutz J."/>
            <person name="Taga M."/>
            <person name="White G.J."/>
            <person name="Zhou S."/>
            <person name="Schwartz D.C."/>
            <person name="Freitag M."/>
            <person name="Ma L.J."/>
            <person name="Danchin E.G."/>
            <person name="Henrissat B."/>
            <person name="Coutinho P.M."/>
            <person name="Nelson D.R."/>
            <person name="Straney D."/>
            <person name="Napoli C.A."/>
            <person name="Barker B.M."/>
            <person name="Gribskov M."/>
            <person name="Rep M."/>
            <person name="Kroken S."/>
            <person name="Molnar I."/>
            <person name="Rensing C."/>
            <person name="Kennell J.C."/>
            <person name="Zamora J."/>
            <person name="Farman M.L."/>
            <person name="Selker E.U."/>
            <person name="Salamov A."/>
            <person name="Shapiro H."/>
            <person name="Pangilinan J."/>
            <person name="Lindquist E."/>
            <person name="Lamers C."/>
            <person name="Grigoriev I.V."/>
            <person name="Geiser D.M."/>
            <person name="Covert S.F."/>
            <person name="Temporini E."/>
            <person name="Vanetten H.D."/>
        </authorList>
    </citation>
    <scope>NUCLEOTIDE SEQUENCE [LARGE SCALE GENOMIC DNA]</scope>
    <source>
        <strain evidence="4">ATCC MYA-4622 / CBS 123669 / FGSC 9596 / NRRL 45880 / 77-13-4</strain>
    </source>
</reference>
<feature type="region of interest" description="Disordered" evidence="2">
    <location>
        <begin position="179"/>
        <end position="207"/>
    </location>
</feature>
<dbReference type="KEGG" id="nhe:NECHADRAFT_100720"/>
<dbReference type="EMBL" id="GG698899">
    <property type="protein sequence ID" value="EEU45347.1"/>
    <property type="molecule type" value="Genomic_DNA"/>
</dbReference>
<evidence type="ECO:0000313" key="3">
    <source>
        <dbReference type="EMBL" id="EEU45347.1"/>
    </source>
</evidence>
<dbReference type="VEuPathDB" id="FungiDB:NECHADRAFT_100720"/>
<evidence type="ECO:0000256" key="1">
    <source>
        <dbReference type="SAM" id="Coils"/>
    </source>
</evidence>
<sequence length="341" mass="37702">MTENIHQQLGCTCRGRFSTQEDLLSHLEAAKRRVEELMSELRECLSHSICRIDPDNLQSTSIVGPPGSIENDQVGLAYMCPHAEYIECREACVFCGTSVSRVSKYVGHIERCMRRNKTKCQPERQQQDGGGIYTQNRRFAQRRVKTLMEIVAKELRLKMGVDDSDSEQVSDEELQMLDCHQDSPQSQQSRSPHLRKRKRAKICDSSSSIDLRPPSLLDANYLRAGTEPLSHAISGFGTDSTEPAAPVPQEPDPGVSLFQDEIPSLGHTVGAADDAALLGGPSFVYSHMMNGKETTVPSTALAPFLSFTIDRSLGLGRVSGMGTEGEQDCLQQDSSLRWVDD</sequence>
<evidence type="ECO:0000256" key="2">
    <source>
        <dbReference type="SAM" id="MobiDB-lite"/>
    </source>
</evidence>
<keyword evidence="4" id="KW-1185">Reference proteome</keyword>
<feature type="region of interest" description="Disordered" evidence="2">
    <location>
        <begin position="318"/>
        <end position="341"/>
    </location>
</feature>
<organism evidence="3 4">
    <name type="scientific">Fusarium vanettenii (strain ATCC MYA-4622 / CBS 123669 / FGSC 9596 / NRRL 45880 / 77-13-4)</name>
    <name type="common">Fusarium solani subsp. pisi</name>
    <dbReference type="NCBI Taxonomy" id="660122"/>
    <lineage>
        <taxon>Eukaryota</taxon>
        <taxon>Fungi</taxon>
        <taxon>Dikarya</taxon>
        <taxon>Ascomycota</taxon>
        <taxon>Pezizomycotina</taxon>
        <taxon>Sordariomycetes</taxon>
        <taxon>Hypocreomycetidae</taxon>
        <taxon>Hypocreales</taxon>
        <taxon>Nectriaceae</taxon>
        <taxon>Fusarium</taxon>
        <taxon>Fusarium solani species complex</taxon>
        <taxon>Fusarium vanettenii</taxon>
    </lineage>
</organism>
<gene>
    <name evidence="3" type="ORF">NECHADRAFT_100720</name>
</gene>
<evidence type="ECO:0000313" key="4">
    <source>
        <dbReference type="Proteomes" id="UP000005206"/>
    </source>
</evidence>